<accession>A0A2S4PXT9</accession>
<evidence type="ECO:0000313" key="2">
    <source>
        <dbReference type="Proteomes" id="UP000237438"/>
    </source>
</evidence>
<dbReference type="AlphaFoldDB" id="A0A2S4PXT9"/>
<gene>
    <name evidence="1" type="ORF">EPUL_001280</name>
</gene>
<evidence type="ECO:0000313" key="1">
    <source>
        <dbReference type="EMBL" id="POS86848.1"/>
    </source>
</evidence>
<reference evidence="1 2" key="1">
    <citation type="submission" date="2017-10" db="EMBL/GenBank/DDBJ databases">
        <title>Development of genomic resources for the powdery mildew, Erysiphe pulchra.</title>
        <authorList>
            <person name="Wadl P.A."/>
            <person name="Mack B.M."/>
            <person name="Moore G."/>
            <person name="Beltz S.B."/>
        </authorList>
    </citation>
    <scope>NUCLEOTIDE SEQUENCE [LARGE SCALE GENOMIC DNA]</scope>
    <source>
        <strain evidence="1">Cflorida</strain>
    </source>
</reference>
<protein>
    <submittedName>
        <fullName evidence="1">Uncharacterized protein</fullName>
    </submittedName>
</protein>
<dbReference type="OrthoDB" id="4368291at2759"/>
<feature type="non-terminal residue" evidence="1">
    <location>
        <position position="243"/>
    </location>
</feature>
<name>A0A2S4PXT9_9PEZI</name>
<comment type="caution">
    <text evidence="1">The sequence shown here is derived from an EMBL/GenBank/DDBJ whole genome shotgun (WGS) entry which is preliminary data.</text>
</comment>
<dbReference type="EMBL" id="PEDP01000240">
    <property type="protein sequence ID" value="POS86848.1"/>
    <property type="molecule type" value="Genomic_DNA"/>
</dbReference>
<sequence>MSSINISFQDTYVPTFPFQTDNIGEKVDLKNEELTKSRLTGYIVRFIQKCTFKKYRDERLWEEFVDDFEGWTKDIFEIPVREAIKDLRDYLRENGVFVYKAPRIPMSGELAKTASEKEPHKWSDKEIEDILEKDERFNSRHHPDYVSTRASVKNLGSPLQNRLSLQNLSPSAQLRQNKVLESQKVIQGRSDLSESKEKIQSMSQIYNNTYPYVYENTMSHPQFDTGNNVVESNVKDLEPTISD</sequence>
<keyword evidence="2" id="KW-1185">Reference proteome</keyword>
<dbReference type="Proteomes" id="UP000237438">
    <property type="component" value="Unassembled WGS sequence"/>
</dbReference>
<proteinExistence type="predicted"/>
<organism evidence="1 2">
    <name type="scientific">Erysiphe pulchra</name>
    <dbReference type="NCBI Taxonomy" id="225359"/>
    <lineage>
        <taxon>Eukaryota</taxon>
        <taxon>Fungi</taxon>
        <taxon>Dikarya</taxon>
        <taxon>Ascomycota</taxon>
        <taxon>Pezizomycotina</taxon>
        <taxon>Leotiomycetes</taxon>
        <taxon>Erysiphales</taxon>
        <taxon>Erysiphaceae</taxon>
        <taxon>Erysiphe</taxon>
    </lineage>
</organism>